<keyword evidence="7 14" id="KW-0547">Nucleotide-binding</keyword>
<evidence type="ECO:0000256" key="2">
    <source>
        <dbReference type="ARBA" id="ARBA00011738"/>
    </source>
</evidence>
<evidence type="ECO:0000256" key="3">
    <source>
        <dbReference type="ARBA" id="ARBA00022490"/>
    </source>
</evidence>
<organism evidence="17 18">
    <name type="scientific">Methanobrevibacter ruminantium (strain ATCC 35063 / DSM 1093 / JCM 13430 / OCM 146 / M1)</name>
    <name type="common">Methanobacterium ruminantium</name>
    <dbReference type="NCBI Taxonomy" id="634498"/>
    <lineage>
        <taxon>Archaea</taxon>
        <taxon>Methanobacteriati</taxon>
        <taxon>Methanobacteriota</taxon>
        <taxon>Methanomada group</taxon>
        <taxon>Methanobacteria</taxon>
        <taxon>Methanobacteriales</taxon>
        <taxon>Methanobacteriaceae</taxon>
        <taxon>Methanobrevibacter</taxon>
    </lineage>
</organism>
<comment type="catalytic activity">
    <reaction evidence="13 14">
        <text>tRNA(Met) + L-methionine + ATP = L-methionyl-tRNA(Met) + AMP + diphosphate</text>
        <dbReference type="Rhea" id="RHEA:13481"/>
        <dbReference type="Rhea" id="RHEA-COMP:9667"/>
        <dbReference type="Rhea" id="RHEA-COMP:9698"/>
        <dbReference type="ChEBI" id="CHEBI:30616"/>
        <dbReference type="ChEBI" id="CHEBI:33019"/>
        <dbReference type="ChEBI" id="CHEBI:57844"/>
        <dbReference type="ChEBI" id="CHEBI:78442"/>
        <dbReference type="ChEBI" id="CHEBI:78530"/>
        <dbReference type="ChEBI" id="CHEBI:456215"/>
        <dbReference type="EC" id="6.1.1.10"/>
    </reaction>
</comment>
<feature type="compositionally biased region" description="Basic and acidic residues" evidence="15">
    <location>
        <begin position="554"/>
        <end position="584"/>
    </location>
</feature>
<keyword evidence="5 14" id="KW-0436">Ligase</keyword>
<dbReference type="CDD" id="cd02800">
    <property type="entry name" value="tRNA_bind_EcMetRS_like"/>
    <property type="match status" value="1"/>
</dbReference>
<evidence type="ECO:0000256" key="15">
    <source>
        <dbReference type="SAM" id="MobiDB-lite"/>
    </source>
</evidence>
<evidence type="ECO:0000256" key="1">
    <source>
        <dbReference type="ARBA" id="ARBA00004496"/>
    </source>
</evidence>
<feature type="binding site" evidence="14">
    <location>
        <position position="158"/>
    </location>
    <ligand>
        <name>Zn(2+)</name>
        <dbReference type="ChEBI" id="CHEBI:29105"/>
    </ligand>
</feature>
<dbReference type="OrthoDB" id="371856at2157"/>
<evidence type="ECO:0000256" key="10">
    <source>
        <dbReference type="ARBA" id="ARBA00022884"/>
    </source>
</evidence>
<dbReference type="AlphaFoldDB" id="D3E2P9"/>
<dbReference type="InterPro" id="IPR023458">
    <property type="entry name" value="Met-tRNA_ligase_1"/>
</dbReference>
<evidence type="ECO:0000256" key="11">
    <source>
        <dbReference type="ARBA" id="ARBA00022917"/>
    </source>
</evidence>
<keyword evidence="8 14" id="KW-0862">Zinc</keyword>
<dbReference type="PANTHER" id="PTHR45765:SF1">
    <property type="entry name" value="METHIONINE--TRNA LIGASE, CYTOPLASMIC"/>
    <property type="match status" value="1"/>
</dbReference>
<dbReference type="NCBIfam" id="TIGR00398">
    <property type="entry name" value="metG"/>
    <property type="match status" value="1"/>
</dbReference>
<comment type="subcellular location">
    <subcellularLocation>
        <location evidence="1 14">Cytoplasm</location>
    </subcellularLocation>
</comment>
<dbReference type="GO" id="GO:0005524">
    <property type="term" value="F:ATP binding"/>
    <property type="evidence" value="ECO:0007669"/>
    <property type="project" value="UniProtKB-UniRule"/>
</dbReference>
<evidence type="ECO:0000256" key="13">
    <source>
        <dbReference type="ARBA" id="ARBA00047364"/>
    </source>
</evidence>
<dbReference type="GO" id="GO:0004825">
    <property type="term" value="F:methionine-tRNA ligase activity"/>
    <property type="evidence" value="ECO:0007669"/>
    <property type="project" value="UniProtKB-UniRule"/>
</dbReference>
<dbReference type="Pfam" id="PF01588">
    <property type="entry name" value="tRNA_bind"/>
    <property type="match status" value="1"/>
</dbReference>
<dbReference type="InterPro" id="IPR002547">
    <property type="entry name" value="tRNA-bd_dom"/>
</dbReference>
<dbReference type="PANTHER" id="PTHR45765">
    <property type="entry name" value="METHIONINE--TRNA LIGASE"/>
    <property type="match status" value="1"/>
</dbReference>
<dbReference type="Gene3D" id="2.40.50.140">
    <property type="entry name" value="Nucleic acid-binding proteins"/>
    <property type="match status" value="1"/>
</dbReference>
<keyword evidence="11 14" id="KW-0648">Protein biosynthesis</keyword>
<keyword evidence="4 14" id="KW-0820">tRNA-binding</keyword>
<dbReference type="PROSITE" id="PS50886">
    <property type="entry name" value="TRBD"/>
    <property type="match status" value="1"/>
</dbReference>
<dbReference type="HAMAP" id="MF_00098">
    <property type="entry name" value="Met_tRNA_synth_type1"/>
    <property type="match status" value="1"/>
</dbReference>
<dbReference type="InterPro" id="IPR029038">
    <property type="entry name" value="MetRS_Zn"/>
</dbReference>
<feature type="binding site" evidence="14">
    <location>
        <position position="143"/>
    </location>
    <ligand>
        <name>Zn(2+)</name>
        <dbReference type="ChEBI" id="CHEBI:29105"/>
    </ligand>
</feature>
<feature type="region of interest" description="Disordered" evidence="15">
    <location>
        <begin position="549"/>
        <end position="584"/>
    </location>
</feature>
<dbReference type="SUPFAM" id="SSF57770">
    <property type="entry name" value="Methionyl-tRNA synthetase (MetRS), Zn-domain"/>
    <property type="match status" value="1"/>
</dbReference>
<dbReference type="GO" id="GO:0005829">
    <property type="term" value="C:cytosol"/>
    <property type="evidence" value="ECO:0007669"/>
    <property type="project" value="TreeGrafter"/>
</dbReference>
<dbReference type="EC" id="6.1.1.10" evidence="14"/>
<gene>
    <name evidence="14 17" type="primary">metG</name>
    <name evidence="17" type="ordered locus">mru_0959</name>
</gene>
<dbReference type="GO" id="GO:0000049">
    <property type="term" value="F:tRNA binding"/>
    <property type="evidence" value="ECO:0007669"/>
    <property type="project" value="UniProtKB-UniRule"/>
</dbReference>
<evidence type="ECO:0000259" key="16">
    <source>
        <dbReference type="PROSITE" id="PS50886"/>
    </source>
</evidence>
<dbReference type="Pfam" id="PF19303">
    <property type="entry name" value="Anticodon_3"/>
    <property type="match status" value="1"/>
</dbReference>
<accession>D3E2P9</accession>
<dbReference type="STRING" id="634498.mru_0959"/>
<dbReference type="HOGENOM" id="CLU_009710_1_2_2"/>
<dbReference type="PATRIC" id="fig|634498.28.peg.961"/>
<comment type="similarity">
    <text evidence="14">Belongs to the class-I aminoacyl-tRNA synthetase family. MetG type 1 subfamily.</text>
</comment>
<feature type="binding site" evidence="14">
    <location>
        <position position="155"/>
    </location>
    <ligand>
        <name>Zn(2+)</name>
        <dbReference type="ChEBI" id="CHEBI:29105"/>
    </ligand>
</feature>
<protein>
    <recommendedName>
        <fullName evidence="14">Methionine--tRNA ligase</fullName>
        <ecNumber evidence="14">6.1.1.10</ecNumber>
    </recommendedName>
    <alternativeName>
        <fullName evidence="14">Methionyl-tRNA synthetase</fullName>
        <shortName evidence="14">MetRS</shortName>
    </alternativeName>
</protein>
<evidence type="ECO:0000256" key="12">
    <source>
        <dbReference type="ARBA" id="ARBA00023146"/>
    </source>
</evidence>
<dbReference type="InterPro" id="IPR041872">
    <property type="entry name" value="Anticodon_Met"/>
</dbReference>
<dbReference type="CDD" id="cd00814">
    <property type="entry name" value="MetRS_core"/>
    <property type="match status" value="1"/>
</dbReference>
<feature type="domain" description="TRNA-binding" evidence="16">
    <location>
        <begin position="595"/>
        <end position="691"/>
    </location>
</feature>
<keyword evidence="18" id="KW-1185">Reference proteome</keyword>
<dbReference type="InterPro" id="IPR015413">
    <property type="entry name" value="Methionyl/Leucyl_tRNA_Synth"/>
</dbReference>
<dbReference type="GO" id="GO:0006431">
    <property type="term" value="P:methionyl-tRNA aminoacylation"/>
    <property type="evidence" value="ECO:0007669"/>
    <property type="project" value="UniProtKB-UniRule"/>
</dbReference>
<dbReference type="EMBL" id="CP001719">
    <property type="protein sequence ID" value="ADC46810.1"/>
    <property type="molecule type" value="Genomic_DNA"/>
</dbReference>
<dbReference type="RefSeq" id="WP_012955761.1">
    <property type="nucleotide sequence ID" value="NC_013790.1"/>
</dbReference>
<evidence type="ECO:0000256" key="14">
    <source>
        <dbReference type="HAMAP-Rule" id="MF_00098"/>
    </source>
</evidence>
<dbReference type="NCBIfam" id="TIGR00399">
    <property type="entry name" value="metG_C_term"/>
    <property type="match status" value="1"/>
</dbReference>
<dbReference type="InterPro" id="IPR012340">
    <property type="entry name" value="NA-bd_OB-fold"/>
</dbReference>
<dbReference type="InterPro" id="IPR004495">
    <property type="entry name" value="Met-tRNA-synth_bsu_C"/>
</dbReference>
<dbReference type="Pfam" id="PF09334">
    <property type="entry name" value="tRNA-synt_1g"/>
    <property type="match status" value="1"/>
</dbReference>
<evidence type="ECO:0000256" key="8">
    <source>
        <dbReference type="ARBA" id="ARBA00022833"/>
    </source>
</evidence>
<dbReference type="InterPro" id="IPR014729">
    <property type="entry name" value="Rossmann-like_a/b/a_fold"/>
</dbReference>
<dbReference type="KEGG" id="mru:mru_0959"/>
<dbReference type="Gene3D" id="3.40.50.620">
    <property type="entry name" value="HUPs"/>
    <property type="match status" value="1"/>
</dbReference>
<keyword evidence="3 14" id="KW-0963">Cytoplasm</keyword>
<name>D3E2P9_METRM</name>
<comment type="cofactor">
    <cofactor evidence="14">
        <name>Zn(2+)</name>
        <dbReference type="ChEBI" id="CHEBI:29105"/>
    </cofactor>
    <text evidence="14">Binds 1 zinc ion per subunit.</text>
</comment>
<dbReference type="InterPro" id="IPR033911">
    <property type="entry name" value="MetRS_core"/>
</dbReference>
<evidence type="ECO:0000256" key="6">
    <source>
        <dbReference type="ARBA" id="ARBA00022723"/>
    </source>
</evidence>
<dbReference type="GeneID" id="8770611"/>
<dbReference type="GO" id="GO:0046872">
    <property type="term" value="F:metal ion binding"/>
    <property type="evidence" value="ECO:0007669"/>
    <property type="project" value="UniProtKB-KW"/>
</dbReference>
<dbReference type="InterPro" id="IPR014758">
    <property type="entry name" value="Met-tRNA_synth"/>
</dbReference>
<dbReference type="CDD" id="cd07957">
    <property type="entry name" value="Anticodon_Ia_Met"/>
    <property type="match status" value="1"/>
</dbReference>
<dbReference type="Gene3D" id="1.10.730.10">
    <property type="entry name" value="Isoleucyl-tRNA Synthetase, Domain 1"/>
    <property type="match status" value="1"/>
</dbReference>
<evidence type="ECO:0000256" key="5">
    <source>
        <dbReference type="ARBA" id="ARBA00022598"/>
    </source>
</evidence>
<dbReference type="InterPro" id="IPR009080">
    <property type="entry name" value="tRNAsynth_Ia_anticodon-bd"/>
</dbReference>
<keyword evidence="10 14" id="KW-0694">RNA-binding</keyword>
<dbReference type="SUPFAM" id="SSF47323">
    <property type="entry name" value="Anticodon-binding domain of a subclass of class I aminoacyl-tRNA synthetases"/>
    <property type="match status" value="1"/>
</dbReference>
<evidence type="ECO:0000256" key="9">
    <source>
        <dbReference type="ARBA" id="ARBA00022840"/>
    </source>
</evidence>
<dbReference type="eggNOG" id="arCOG00810">
    <property type="taxonomic scope" value="Archaea"/>
</dbReference>
<dbReference type="SUPFAM" id="SSF50249">
    <property type="entry name" value="Nucleic acid-binding proteins"/>
    <property type="match status" value="1"/>
</dbReference>
<dbReference type="Proteomes" id="UP000008680">
    <property type="component" value="Chromosome"/>
</dbReference>
<dbReference type="PRINTS" id="PR01041">
    <property type="entry name" value="TRNASYNTHMET"/>
</dbReference>
<keyword evidence="12 14" id="KW-0030">Aminoacyl-tRNA synthetase</keyword>
<evidence type="ECO:0000256" key="7">
    <source>
        <dbReference type="ARBA" id="ARBA00022741"/>
    </source>
</evidence>
<dbReference type="NCBIfam" id="NF001100">
    <property type="entry name" value="PRK00133.1"/>
    <property type="match status" value="1"/>
</dbReference>
<comment type="subunit">
    <text evidence="2 14">Homodimer.</text>
</comment>
<reference evidence="17 18" key="1">
    <citation type="journal article" date="2010" name="PLoS ONE">
        <title>The genome sequence of the rumen methanogen Methanobrevibacter ruminantium reveals new possibilities for controlling ruminant methane emissions.</title>
        <authorList>
            <person name="Leahy S.C."/>
            <person name="Kelly W.J."/>
            <person name="Altermann E."/>
            <person name="Ronimus R.S."/>
            <person name="Yeoman C.J."/>
            <person name="Pacheco D.M."/>
            <person name="Li D."/>
            <person name="Kong Z."/>
            <person name="McTavish S."/>
            <person name="Sang C."/>
            <person name="Lambie S.C."/>
            <person name="Janssen P.H."/>
            <person name="Dey D."/>
            <person name="Attwood G.T."/>
        </authorList>
    </citation>
    <scope>NUCLEOTIDE SEQUENCE [LARGE SCALE GENOMIC DNA]</scope>
    <source>
        <strain evidence="18">ATCC 35063 / DSM 1093 / JCM 13430 / OCM 146 / M1</strain>
    </source>
</reference>
<keyword evidence="6 14" id="KW-0479">Metal-binding</keyword>
<feature type="short sequence motif" description="'KMSKS' region" evidence="14">
    <location>
        <begin position="325"/>
        <end position="329"/>
    </location>
</feature>
<proteinExistence type="inferred from homology"/>
<dbReference type="Gene3D" id="2.20.28.20">
    <property type="entry name" value="Methionyl-tRNA synthetase, Zn-domain"/>
    <property type="match status" value="1"/>
</dbReference>
<dbReference type="GO" id="GO:0017101">
    <property type="term" value="C:aminoacyl-tRNA synthetase multienzyme complex"/>
    <property type="evidence" value="ECO:0007669"/>
    <property type="project" value="TreeGrafter"/>
</dbReference>
<evidence type="ECO:0000313" key="17">
    <source>
        <dbReference type="EMBL" id="ADC46810.1"/>
    </source>
</evidence>
<evidence type="ECO:0000313" key="18">
    <source>
        <dbReference type="Proteomes" id="UP000008680"/>
    </source>
</evidence>
<dbReference type="FunFam" id="2.20.28.20:FF:000001">
    <property type="entry name" value="Methionine--tRNA ligase"/>
    <property type="match status" value="1"/>
</dbReference>
<sequence>MTKIFISCALPYANGPCHLGHLRSTYIPADIYARYNRMAGNDVLMVCATDEHGTPIAVKADAEGKKPIEVAKRYHDMIARDIESCDISLDNFARTSDELHYKISQDFFLYLYEKGLIYEEAIQQLYCENCEKFLPDRYVEGICPVCGAEARGDHCESCGRALEPTELLEPHCLTCGNTPVIRDSTQYFFKLSHFQNQLEEYITTNEYLPPNVRNYAQNWLKEGLEDWIMTRDMKWGIPVPLEGAKGKVIYVWGEAFIGYISSAAAWSRRTGIPWEDYWDGHVVHFIGKDIIYHHSLFWPAMLMGHDCKLPDDIFAGEFLSLEGRKMSTSKNWVVWVSDFVKDFESDLLRFYLTISAPLNKDTDFSWDDFGRRVNDELADIIGNFLHRTFTFTHKFFDGKVPEYANPSEEDLEFEAEIKELPAKVGELISSMKFREGLVEILKTAKSANKYFNDQEPWKAVKENPQKASNCLYLSNQFCKSLAILLKPYIPNKADAICDIINISKENVWDDASIFLENGHEINKAKPLFKKIEDKVIEAQKEKLYANLEDSEETKDDKDNKKDKKDKSNKNKSNKDKKDKSKSNDGEKMDLISIDEFAKVEIRIGKIVEIEKIEKSNKLLKTQIDIGDKTIQVIAGLGKRYAPEDLLGKKVPVVTNLKPAKLMGELSEGMIMATESAAILTPDDCEIGELLM</sequence>
<comment type="function">
    <text evidence="14">Is required not only for elongation of protein synthesis but also for the initiation of all mRNA translation through initiator tRNA(fMet) aminoacylation.</text>
</comment>
<feature type="short sequence motif" description="'HIGH' region" evidence="14">
    <location>
        <begin position="11"/>
        <end position="21"/>
    </location>
</feature>
<keyword evidence="9 14" id="KW-0067">ATP-binding</keyword>
<dbReference type="SUPFAM" id="SSF52374">
    <property type="entry name" value="Nucleotidylyl transferase"/>
    <property type="match status" value="1"/>
</dbReference>
<feature type="binding site" evidence="14">
    <location>
        <position position="328"/>
    </location>
    <ligand>
        <name>ATP</name>
        <dbReference type="ChEBI" id="CHEBI:30616"/>
    </ligand>
</feature>
<evidence type="ECO:0000256" key="4">
    <source>
        <dbReference type="ARBA" id="ARBA00022555"/>
    </source>
</evidence>
<feature type="binding site" evidence="14">
    <location>
        <position position="146"/>
    </location>
    <ligand>
        <name>Zn(2+)</name>
        <dbReference type="ChEBI" id="CHEBI:29105"/>
    </ligand>
</feature>